<feature type="region of interest" description="Disordered" evidence="1">
    <location>
        <begin position="1"/>
        <end position="36"/>
    </location>
</feature>
<gene>
    <name evidence="2" type="ORF">TCMB3V08_LOCUS7755</name>
</gene>
<reference evidence="2" key="1">
    <citation type="submission" date="2020-11" db="EMBL/GenBank/DDBJ databases">
        <authorList>
            <person name="Tran Van P."/>
        </authorList>
    </citation>
    <scope>NUCLEOTIDE SEQUENCE</scope>
</reference>
<evidence type="ECO:0000313" key="2">
    <source>
        <dbReference type="EMBL" id="CAD7575157.1"/>
    </source>
</evidence>
<name>A0A7R9PA03_TIMCA</name>
<sequence length="140" mass="15829">MPRGKKEKKKKDCKRRQEDERKDQNRAGDGYPVGHNPEHDLAVIFRSGELQDLKRILNRTDLSVDLIGSGSEFLSPVVPDRRDSSAGCCGSRKVRCCQEVAEGRAQHRRMRGGEKEEFGGSQGWYWQKPVFPSEGRGNAN</sequence>
<accession>A0A7R9PA03</accession>
<feature type="compositionally biased region" description="Basic residues" evidence="1">
    <location>
        <begin position="1"/>
        <end position="14"/>
    </location>
</feature>
<organism evidence="2">
    <name type="scientific">Timema californicum</name>
    <name type="common">California timema</name>
    <name type="synonym">Walking stick</name>
    <dbReference type="NCBI Taxonomy" id="61474"/>
    <lineage>
        <taxon>Eukaryota</taxon>
        <taxon>Metazoa</taxon>
        <taxon>Ecdysozoa</taxon>
        <taxon>Arthropoda</taxon>
        <taxon>Hexapoda</taxon>
        <taxon>Insecta</taxon>
        <taxon>Pterygota</taxon>
        <taxon>Neoptera</taxon>
        <taxon>Polyneoptera</taxon>
        <taxon>Phasmatodea</taxon>
        <taxon>Timematodea</taxon>
        <taxon>Timematoidea</taxon>
        <taxon>Timematidae</taxon>
        <taxon>Timema</taxon>
    </lineage>
</organism>
<evidence type="ECO:0000256" key="1">
    <source>
        <dbReference type="SAM" id="MobiDB-lite"/>
    </source>
</evidence>
<feature type="region of interest" description="Disordered" evidence="1">
    <location>
        <begin position="105"/>
        <end position="140"/>
    </location>
</feature>
<dbReference type="EMBL" id="OE182968">
    <property type="protein sequence ID" value="CAD7575157.1"/>
    <property type="molecule type" value="Genomic_DNA"/>
</dbReference>
<feature type="compositionally biased region" description="Basic and acidic residues" evidence="1">
    <location>
        <begin position="105"/>
        <end position="118"/>
    </location>
</feature>
<feature type="compositionally biased region" description="Basic and acidic residues" evidence="1">
    <location>
        <begin position="15"/>
        <end position="26"/>
    </location>
</feature>
<proteinExistence type="predicted"/>
<protein>
    <submittedName>
        <fullName evidence="2">(California timema) hypothetical protein</fullName>
    </submittedName>
</protein>
<dbReference type="AlphaFoldDB" id="A0A7R9PA03"/>